<dbReference type="PIRSF" id="PIRSF001992">
    <property type="entry name" value="CD74_antigen"/>
    <property type="match status" value="1"/>
</dbReference>
<dbReference type="Pfam" id="PF09307">
    <property type="entry name" value="MHC2-interact"/>
    <property type="match status" value="1"/>
</dbReference>
<feature type="region of interest" description="Disordered" evidence="4">
    <location>
        <begin position="70"/>
        <end position="89"/>
    </location>
</feature>
<keyword evidence="1 2" id="KW-1015">Disulfide bond</keyword>
<dbReference type="SUPFAM" id="SSF57610">
    <property type="entry name" value="Thyroglobulin type-1 domain"/>
    <property type="match status" value="1"/>
</dbReference>
<dbReference type="InterPro" id="IPR015386">
    <property type="entry name" value="MHC_II-assoc_invar/CLIP_MHC-bd"/>
</dbReference>
<keyword evidence="5" id="KW-1133">Transmembrane helix</keyword>
<keyword evidence="8" id="KW-1185">Reference proteome</keyword>
<evidence type="ECO:0000259" key="6">
    <source>
        <dbReference type="PROSITE" id="PS51162"/>
    </source>
</evidence>
<dbReference type="eggNOG" id="ENOG502SQDR">
    <property type="taxonomic scope" value="Eukaryota"/>
</dbReference>
<dbReference type="Proteomes" id="UP000007635">
    <property type="component" value="Chromosome VI"/>
</dbReference>
<proteinExistence type="predicted"/>
<feature type="disulfide bond" evidence="2 3">
    <location>
        <begin position="124"/>
        <end position="143"/>
    </location>
</feature>
<dbReference type="InParanoid" id="G3P9M5"/>
<evidence type="ECO:0000313" key="8">
    <source>
        <dbReference type="Proteomes" id="UP000007635"/>
    </source>
</evidence>
<keyword evidence="5" id="KW-0472">Membrane</keyword>
<dbReference type="GO" id="GO:0006886">
    <property type="term" value="P:intracellular protein transport"/>
    <property type="evidence" value="ECO:0007669"/>
    <property type="project" value="InterPro"/>
</dbReference>
<accession>G3P9M5</accession>
<sequence>MSDPEIQNQPLLAATSQPAVNAQGGRPSRAHKVAGLTLLACVLIAGQVATTYLVLSQRSDIKSLEDQSKNLQSRLSVSRSGSGGAASVPMRMPMNAFPKVLDVVDEEASTEVTDKTVPQHATDCQLEAAGRKPLQVPGFRPACDGRGLYRAQQCFLGSCWCVNPADGQQVPASSGGRCGASVPIDSFSKLLTLPDLDGEFTSSVDASVDNREYLS</sequence>
<evidence type="ECO:0000256" key="1">
    <source>
        <dbReference type="ARBA" id="ARBA00023157"/>
    </source>
</evidence>
<evidence type="ECO:0000256" key="4">
    <source>
        <dbReference type="SAM" id="MobiDB-lite"/>
    </source>
</evidence>
<comment type="caution">
    <text evidence="3">Lacks conserved residue(s) required for the propagation of feature annotation.</text>
</comment>
<dbReference type="InterPro" id="IPR000716">
    <property type="entry name" value="Thyroglobulin_1"/>
</dbReference>
<dbReference type="STRING" id="69293.ENSGACP00000014299"/>
<dbReference type="PROSITE" id="PS51162">
    <property type="entry name" value="THYROGLOBULIN_1_2"/>
    <property type="match status" value="1"/>
</dbReference>
<reference evidence="7" key="2">
    <citation type="submission" date="2025-08" db="UniProtKB">
        <authorList>
            <consortium name="Ensembl"/>
        </authorList>
    </citation>
    <scope>IDENTIFICATION</scope>
</reference>
<dbReference type="GeneTree" id="ENSGT00940000169140"/>
<dbReference type="GO" id="GO:0016020">
    <property type="term" value="C:membrane"/>
    <property type="evidence" value="ECO:0007669"/>
    <property type="project" value="InterPro"/>
</dbReference>
<dbReference type="CDD" id="cd00191">
    <property type="entry name" value="TY"/>
    <property type="match status" value="1"/>
</dbReference>
<keyword evidence="5" id="KW-0812">Transmembrane</keyword>
<organism evidence="7 8">
    <name type="scientific">Gasterosteus aculeatus aculeatus</name>
    <name type="common">three-spined stickleback</name>
    <dbReference type="NCBI Taxonomy" id="481459"/>
    <lineage>
        <taxon>Eukaryota</taxon>
        <taxon>Metazoa</taxon>
        <taxon>Chordata</taxon>
        <taxon>Craniata</taxon>
        <taxon>Vertebrata</taxon>
        <taxon>Euteleostomi</taxon>
        <taxon>Actinopterygii</taxon>
        <taxon>Neopterygii</taxon>
        <taxon>Teleostei</taxon>
        <taxon>Neoteleostei</taxon>
        <taxon>Acanthomorphata</taxon>
        <taxon>Eupercaria</taxon>
        <taxon>Perciformes</taxon>
        <taxon>Cottioidei</taxon>
        <taxon>Gasterosteales</taxon>
        <taxon>Gasterosteidae</taxon>
        <taxon>Gasterosteus</taxon>
    </lineage>
</organism>
<evidence type="ECO:0000313" key="7">
    <source>
        <dbReference type="Ensembl" id="ENSGACP00000014299.2"/>
    </source>
</evidence>
<name>G3P9M5_GASAC</name>
<feature type="disulfide bond" evidence="2">
    <location>
        <begin position="154"/>
        <end position="159"/>
    </location>
</feature>
<dbReference type="GO" id="GO:0035718">
    <property type="term" value="F:macrophage migration inhibitory factor binding"/>
    <property type="evidence" value="ECO:0007669"/>
    <property type="project" value="InterPro"/>
</dbReference>
<dbReference type="GO" id="GO:0006955">
    <property type="term" value="P:immune response"/>
    <property type="evidence" value="ECO:0007669"/>
    <property type="project" value="InterPro"/>
</dbReference>
<dbReference type="PROSITE" id="PS00484">
    <property type="entry name" value="THYROGLOBULIN_1_1"/>
    <property type="match status" value="1"/>
</dbReference>
<dbReference type="GO" id="GO:0042289">
    <property type="term" value="F:MHC class II protein binding"/>
    <property type="evidence" value="ECO:0007669"/>
    <property type="project" value="InterPro"/>
</dbReference>
<reference evidence="7" key="3">
    <citation type="submission" date="2025-09" db="UniProtKB">
        <authorList>
            <consortium name="Ensembl"/>
        </authorList>
    </citation>
    <scope>IDENTIFICATION</scope>
</reference>
<dbReference type="InterPro" id="IPR036857">
    <property type="entry name" value="Thyroglobulin_1_sf"/>
</dbReference>
<dbReference type="Pfam" id="PF00086">
    <property type="entry name" value="Thyroglobulin_1"/>
    <property type="match status" value="1"/>
</dbReference>
<dbReference type="Gene3D" id="4.10.800.10">
    <property type="entry name" value="Thyroglobulin type-1"/>
    <property type="match status" value="1"/>
</dbReference>
<reference evidence="7 8" key="1">
    <citation type="journal article" date="2021" name="G3 (Bethesda)">
        <title>Improved contiguity of the threespine stickleback genome using long-read sequencing.</title>
        <authorList>
            <person name="Nath S."/>
            <person name="Shaw D.E."/>
            <person name="White M.A."/>
        </authorList>
    </citation>
    <scope>NUCLEOTIDE SEQUENCE [LARGE SCALE GENOMIC DNA]</scope>
    <source>
        <strain evidence="7 8">Lake Benthic</strain>
    </source>
</reference>
<dbReference type="AlphaFoldDB" id="G3P9M5"/>
<feature type="domain" description="Thyroglobulin type-1" evidence="6">
    <location>
        <begin position="121"/>
        <end position="178"/>
    </location>
</feature>
<dbReference type="SMART" id="SM00211">
    <property type="entry name" value="TY"/>
    <property type="match status" value="1"/>
</dbReference>
<feature type="compositionally biased region" description="Low complexity" evidence="4">
    <location>
        <begin position="73"/>
        <end position="88"/>
    </location>
</feature>
<dbReference type="Bgee" id="ENSGACG00000010801">
    <property type="expression patterns" value="Expressed in pharyngeal gill and 12 other cell types or tissues"/>
</dbReference>
<dbReference type="InterPro" id="IPR043530">
    <property type="entry name" value="CD74_antigen"/>
</dbReference>
<evidence type="ECO:0000256" key="2">
    <source>
        <dbReference type="PIRSR" id="PIRSR001992-1"/>
    </source>
</evidence>
<protein>
    <recommendedName>
        <fullName evidence="6">Thyroglobulin type-1 domain-containing protein</fullName>
    </recommendedName>
</protein>
<evidence type="ECO:0000256" key="5">
    <source>
        <dbReference type="SAM" id="Phobius"/>
    </source>
</evidence>
<dbReference type="OMA" id="CVLIAGQ"/>
<feature type="transmembrane region" description="Helical" evidence="5">
    <location>
        <begin position="33"/>
        <end position="55"/>
    </location>
</feature>
<dbReference type="GO" id="GO:0019882">
    <property type="term" value="P:antigen processing and presentation"/>
    <property type="evidence" value="ECO:0007669"/>
    <property type="project" value="InterPro"/>
</dbReference>
<dbReference type="Ensembl" id="ENSGACT00000014324.2">
    <property type="protein sequence ID" value="ENSGACP00000014299.2"/>
    <property type="gene ID" value="ENSGACG00000010801.2"/>
</dbReference>
<evidence type="ECO:0000256" key="3">
    <source>
        <dbReference type="PROSITE-ProRule" id="PRU00500"/>
    </source>
</evidence>